<evidence type="ECO:0000256" key="1">
    <source>
        <dbReference type="ARBA" id="ARBA00004123"/>
    </source>
</evidence>
<comment type="similarity">
    <text evidence="2">Belongs to the SCC4/mau-2 family.</text>
</comment>
<evidence type="ECO:0008006" key="10">
    <source>
        <dbReference type="Google" id="ProtNLM"/>
    </source>
</evidence>
<protein>
    <recommendedName>
        <fullName evidence="10">Anaphase-promoting complex subunit 5</fullName>
    </recommendedName>
</protein>
<evidence type="ECO:0000256" key="6">
    <source>
        <dbReference type="ARBA" id="ARBA00023242"/>
    </source>
</evidence>
<sequence length="635" mass="69543">LLVSLPGIIVHPPNHPHHARSLYVSLLSLRRCLALKTLNPDVECRAWTALAEVGMKVVAGGFSQSDDYPWARGTETEHPSLRAYRHHLSLLNAHFSQWQHNFKFSRSVLRRAISALNQSDPPHIVYTAHLALIEHLSSSTTPQDIYAALDAVNALQSVAINNAHPRIVLLTHVLNLRICTAAEMWDRVQLSLSSAEGALGLSYDPAAPGPIPQPQHAAALGVSMALHTLMIGVTFYTHVGLALESSPRLSHLHALLDSGALERFPLGIVEVTFPSSPSLSVKVTHPRVVFLLTYLISTTAKRDPVGRKSKRKIFAAEGLAIWEKEIQRELKLPTWAGVADAYEIEQQVVRIKTDLLCELIAVSIQRSEFDAAEENLAILIAHTRTYDIFQLYAARITLHHAHLAHALGNTARALQCYKVAAHVAEKGSFVAVSARAGEIALQIGLMYDTHCEDQARSIGEVTSVVDDRTKTAGLEVARVCRSMGGTLEAVGQIIESALTTEILKSKQYLKQALGLASKAQENHIRALILALISSHYFHTASDHAQTMLLTCEQLAAGLGAAPTKAEKGKSSNQKADNVLVDTIGNAPLRLWVGERFLELYKRAGKDERVKKQLVANRHLLHATQLLVQRGSRAFG</sequence>
<keyword evidence="6" id="KW-0539">Nucleus</keyword>
<evidence type="ECO:0000256" key="4">
    <source>
        <dbReference type="ARBA" id="ARBA00022776"/>
    </source>
</evidence>
<dbReference type="OMA" id="QVTHPRI"/>
<name>F8QD88_SERL3</name>
<comment type="subcellular location">
    <subcellularLocation>
        <location evidence="1">Nucleus</location>
    </subcellularLocation>
</comment>
<evidence type="ECO:0000313" key="9">
    <source>
        <dbReference type="Proteomes" id="UP000008063"/>
    </source>
</evidence>
<keyword evidence="5" id="KW-0159">Chromosome partition</keyword>
<organism evidence="9">
    <name type="scientific">Serpula lacrymans var. lacrymans (strain S7.3)</name>
    <name type="common">Dry rot fungus</name>
    <dbReference type="NCBI Taxonomy" id="936435"/>
    <lineage>
        <taxon>Eukaryota</taxon>
        <taxon>Fungi</taxon>
        <taxon>Dikarya</taxon>
        <taxon>Basidiomycota</taxon>
        <taxon>Agaricomycotina</taxon>
        <taxon>Agaricomycetes</taxon>
        <taxon>Agaricomycetidae</taxon>
        <taxon>Boletales</taxon>
        <taxon>Coniophorineae</taxon>
        <taxon>Serpulaceae</taxon>
        <taxon>Serpula</taxon>
    </lineage>
</organism>
<keyword evidence="7" id="KW-0131">Cell cycle</keyword>
<dbReference type="eggNOG" id="ENOG502S8RC">
    <property type="taxonomic scope" value="Eukaryota"/>
</dbReference>
<dbReference type="AlphaFoldDB" id="F8QD88"/>
<accession>F8QD88</accession>
<keyword evidence="3" id="KW-0132">Cell division</keyword>
<dbReference type="GO" id="GO:0007059">
    <property type="term" value="P:chromosome segregation"/>
    <property type="evidence" value="ECO:0007669"/>
    <property type="project" value="UniProtKB-KW"/>
</dbReference>
<evidence type="ECO:0000313" key="8">
    <source>
        <dbReference type="EMBL" id="EGN93559.1"/>
    </source>
</evidence>
<dbReference type="GO" id="GO:0007064">
    <property type="term" value="P:mitotic sister chromatid cohesion"/>
    <property type="evidence" value="ECO:0007669"/>
    <property type="project" value="InterPro"/>
</dbReference>
<dbReference type="Pfam" id="PF10345">
    <property type="entry name" value="Cohesin_load"/>
    <property type="match status" value="1"/>
</dbReference>
<dbReference type="OrthoDB" id="5565328at2759"/>
<dbReference type="HOGENOM" id="CLU_010367_0_0_1"/>
<evidence type="ECO:0000256" key="5">
    <source>
        <dbReference type="ARBA" id="ARBA00022829"/>
    </source>
</evidence>
<gene>
    <name evidence="8" type="ORF">SERLA73DRAFT_63805</name>
</gene>
<dbReference type="InterPro" id="IPR019440">
    <property type="entry name" value="MAU2"/>
</dbReference>
<evidence type="ECO:0000256" key="7">
    <source>
        <dbReference type="ARBA" id="ARBA00023306"/>
    </source>
</evidence>
<dbReference type="InParanoid" id="F8QD88"/>
<proteinExistence type="inferred from homology"/>
<dbReference type="GO" id="GO:0051301">
    <property type="term" value="P:cell division"/>
    <property type="evidence" value="ECO:0007669"/>
    <property type="project" value="UniProtKB-KW"/>
</dbReference>
<evidence type="ECO:0000256" key="3">
    <source>
        <dbReference type="ARBA" id="ARBA00022618"/>
    </source>
</evidence>
<feature type="non-terminal residue" evidence="8">
    <location>
        <position position="1"/>
    </location>
</feature>
<dbReference type="Proteomes" id="UP000008063">
    <property type="component" value="Unassembled WGS sequence"/>
</dbReference>
<reference evidence="9" key="1">
    <citation type="journal article" date="2011" name="Science">
        <title>The plant cell wall-decomposing machinery underlies the functional diversity of forest fungi.</title>
        <authorList>
            <person name="Eastwood D.C."/>
            <person name="Floudas D."/>
            <person name="Binder M."/>
            <person name="Majcherczyk A."/>
            <person name="Schneider P."/>
            <person name="Aerts A."/>
            <person name="Asiegbu F.O."/>
            <person name="Baker S.E."/>
            <person name="Barry K."/>
            <person name="Bendiksby M."/>
            <person name="Blumentritt M."/>
            <person name="Coutinho P.M."/>
            <person name="Cullen D."/>
            <person name="de Vries R.P."/>
            <person name="Gathman A."/>
            <person name="Goodell B."/>
            <person name="Henrissat B."/>
            <person name="Ihrmark K."/>
            <person name="Kauserud H."/>
            <person name="Kohler A."/>
            <person name="LaButti K."/>
            <person name="Lapidus A."/>
            <person name="Lavin J.L."/>
            <person name="Lee Y.-H."/>
            <person name="Lindquist E."/>
            <person name="Lilly W."/>
            <person name="Lucas S."/>
            <person name="Morin E."/>
            <person name="Murat C."/>
            <person name="Oguiza J.A."/>
            <person name="Park J."/>
            <person name="Pisabarro A.G."/>
            <person name="Riley R."/>
            <person name="Rosling A."/>
            <person name="Salamov A."/>
            <person name="Schmidt O."/>
            <person name="Schmutz J."/>
            <person name="Skrede I."/>
            <person name="Stenlid J."/>
            <person name="Wiebenga A."/>
            <person name="Xie X."/>
            <person name="Kuees U."/>
            <person name="Hibbett D.S."/>
            <person name="Hoffmeister D."/>
            <person name="Hoegberg N."/>
            <person name="Martin F."/>
            <person name="Grigoriev I.V."/>
            <person name="Watkinson S.C."/>
        </authorList>
    </citation>
    <scope>NUCLEOTIDE SEQUENCE [LARGE SCALE GENOMIC DNA]</scope>
    <source>
        <strain evidence="9">strain S7.3</strain>
    </source>
</reference>
<evidence type="ECO:0000256" key="2">
    <source>
        <dbReference type="ARBA" id="ARBA00008585"/>
    </source>
</evidence>
<dbReference type="GO" id="GO:0005634">
    <property type="term" value="C:nucleus"/>
    <property type="evidence" value="ECO:0007669"/>
    <property type="project" value="UniProtKB-SubCell"/>
</dbReference>
<dbReference type="EMBL" id="GL945491">
    <property type="protein sequence ID" value="EGN93559.1"/>
    <property type="molecule type" value="Genomic_DNA"/>
</dbReference>
<keyword evidence="4" id="KW-0498">Mitosis</keyword>
<keyword evidence="9" id="KW-1185">Reference proteome</keyword>